<organism evidence="1 2">
    <name type="scientific">Phaseolus coccineus</name>
    <name type="common">Scarlet runner bean</name>
    <name type="synonym">Phaseolus multiflorus</name>
    <dbReference type="NCBI Taxonomy" id="3886"/>
    <lineage>
        <taxon>Eukaryota</taxon>
        <taxon>Viridiplantae</taxon>
        <taxon>Streptophyta</taxon>
        <taxon>Embryophyta</taxon>
        <taxon>Tracheophyta</taxon>
        <taxon>Spermatophyta</taxon>
        <taxon>Magnoliopsida</taxon>
        <taxon>eudicotyledons</taxon>
        <taxon>Gunneridae</taxon>
        <taxon>Pentapetalae</taxon>
        <taxon>rosids</taxon>
        <taxon>fabids</taxon>
        <taxon>Fabales</taxon>
        <taxon>Fabaceae</taxon>
        <taxon>Papilionoideae</taxon>
        <taxon>50 kb inversion clade</taxon>
        <taxon>NPAAA clade</taxon>
        <taxon>indigoferoid/millettioid clade</taxon>
        <taxon>Phaseoleae</taxon>
        <taxon>Phaseolus</taxon>
    </lineage>
</organism>
<name>A0AAN9R752_PHACN</name>
<reference evidence="1 2" key="1">
    <citation type="submission" date="2024-01" db="EMBL/GenBank/DDBJ databases">
        <title>The genomes of 5 underutilized Papilionoideae crops provide insights into root nodulation and disease resistanc.</title>
        <authorList>
            <person name="Jiang F."/>
        </authorList>
    </citation>
    <scope>NUCLEOTIDE SEQUENCE [LARGE SCALE GENOMIC DNA]</scope>
    <source>
        <strain evidence="1">JINMINGXINNONG_FW02</strain>
        <tissue evidence="1">Leaves</tissue>
    </source>
</reference>
<dbReference type="Proteomes" id="UP001374584">
    <property type="component" value="Unassembled WGS sequence"/>
</dbReference>
<protein>
    <submittedName>
        <fullName evidence="1">Uncharacterized protein</fullName>
    </submittedName>
</protein>
<dbReference type="EMBL" id="JAYMYR010000006">
    <property type="protein sequence ID" value="KAK7356328.1"/>
    <property type="molecule type" value="Genomic_DNA"/>
</dbReference>
<comment type="caution">
    <text evidence="1">The sequence shown here is derived from an EMBL/GenBank/DDBJ whole genome shotgun (WGS) entry which is preliminary data.</text>
</comment>
<proteinExistence type="predicted"/>
<sequence length="69" mass="7870">MSLSKVDMRLRLKKKTLDAALEAAKDEIAYGFVDGFSATMEHFWALYPDLNQSEFDPFKIVVNGKITKE</sequence>
<dbReference type="AlphaFoldDB" id="A0AAN9R752"/>
<evidence type="ECO:0000313" key="1">
    <source>
        <dbReference type="EMBL" id="KAK7356328.1"/>
    </source>
</evidence>
<accession>A0AAN9R752</accession>
<gene>
    <name evidence="1" type="ORF">VNO80_15597</name>
</gene>
<keyword evidence="2" id="KW-1185">Reference proteome</keyword>
<evidence type="ECO:0000313" key="2">
    <source>
        <dbReference type="Proteomes" id="UP001374584"/>
    </source>
</evidence>